<keyword evidence="2" id="KW-1185">Reference proteome</keyword>
<protein>
    <submittedName>
        <fullName evidence="1">Uncharacterized protein</fullName>
    </submittedName>
</protein>
<evidence type="ECO:0000313" key="1">
    <source>
        <dbReference type="EMBL" id="AIU69894.1"/>
    </source>
</evidence>
<dbReference type="AlphaFoldDB" id="A0A097QTW1"/>
<evidence type="ECO:0000313" key="2">
    <source>
        <dbReference type="Proteomes" id="UP000029980"/>
    </source>
</evidence>
<dbReference type="EMBL" id="CP008887">
    <property type="protein sequence ID" value="AIU69894.1"/>
    <property type="molecule type" value="Genomic_DNA"/>
</dbReference>
<dbReference type="Proteomes" id="UP000029980">
    <property type="component" value="Chromosome"/>
</dbReference>
<reference evidence="1 2" key="1">
    <citation type="journal article" date="2015" name="Int. J. Syst. Evol. Microbiol.">
        <title>Thermococcus eurythermalis sp. nov., a conditional piezophilic hyperthermophilic archaeon with a wide temperature range isolated from an oil-immersed chimney in the Guaymas Basin.</title>
        <authorList>
            <person name="Zhao W."/>
            <person name="Zeng X."/>
            <person name="Xiao X."/>
        </authorList>
    </citation>
    <scope>NUCLEOTIDE SEQUENCE [LARGE SCALE GENOMIC DNA]</scope>
    <source>
        <strain evidence="1 2">A501</strain>
    </source>
</reference>
<dbReference type="PROSITE" id="PS51257">
    <property type="entry name" value="PROKAR_LIPOPROTEIN"/>
    <property type="match status" value="1"/>
</dbReference>
<dbReference type="STRING" id="1505907.TEU_05900"/>
<proteinExistence type="predicted"/>
<dbReference type="KEGG" id="teu:TEU_05900"/>
<dbReference type="HOGENOM" id="CLU_2091414_0_0_2"/>
<gene>
    <name evidence="1" type="ORF">TEU_05900</name>
</gene>
<dbReference type="GeneID" id="25152965"/>
<sequence>MRRAIAFIVIAIVVLASGCIGDSVGLTEEKVLEAIQSIETGKYDQNFSVSMQFTDPDTNKEITLTMSGRSTGVFNNTARLENGTMNLTAHMMGLDVGMNWPYIFLLKASPLRAGMQ</sequence>
<accession>A0A097QTW1</accession>
<name>A0A097QTW1_9EURY</name>
<dbReference type="RefSeq" id="WP_227738657.1">
    <property type="nucleotide sequence ID" value="NZ_CP008887.1"/>
</dbReference>
<organism evidence="1 2">
    <name type="scientific">Thermococcus eurythermalis</name>
    <dbReference type="NCBI Taxonomy" id="1505907"/>
    <lineage>
        <taxon>Archaea</taxon>
        <taxon>Methanobacteriati</taxon>
        <taxon>Methanobacteriota</taxon>
        <taxon>Thermococci</taxon>
        <taxon>Thermococcales</taxon>
        <taxon>Thermococcaceae</taxon>
        <taxon>Thermococcus</taxon>
    </lineage>
</organism>